<dbReference type="Gene3D" id="1.10.10.10">
    <property type="entry name" value="Winged helix-like DNA-binding domain superfamily/Winged helix DNA-binding domain"/>
    <property type="match status" value="1"/>
</dbReference>
<dbReference type="RefSeq" id="WP_379697203.1">
    <property type="nucleotide sequence ID" value="NZ_JBHSXH010000015.1"/>
</dbReference>
<proteinExistence type="predicted"/>
<dbReference type="InterPro" id="IPR055768">
    <property type="entry name" value="DUF7344"/>
</dbReference>
<keyword evidence="3" id="KW-1185">Reference proteome</keyword>
<evidence type="ECO:0000313" key="2">
    <source>
        <dbReference type="EMBL" id="MFC6826104.1"/>
    </source>
</evidence>
<reference evidence="2 3" key="1">
    <citation type="journal article" date="2019" name="Int. J. Syst. Evol. Microbiol.">
        <title>The Global Catalogue of Microorganisms (GCM) 10K type strain sequencing project: providing services to taxonomists for standard genome sequencing and annotation.</title>
        <authorList>
            <consortium name="The Broad Institute Genomics Platform"/>
            <consortium name="The Broad Institute Genome Sequencing Center for Infectious Disease"/>
            <person name="Wu L."/>
            <person name="Ma J."/>
        </authorList>
    </citation>
    <scope>NUCLEOTIDE SEQUENCE [LARGE SCALE GENOMIC DNA]</scope>
    <source>
        <strain evidence="2 3">YIM 94188</strain>
    </source>
</reference>
<dbReference type="AlphaFoldDB" id="A0ABD5U014"/>
<accession>A0ABD5U014</accession>
<evidence type="ECO:0000259" key="1">
    <source>
        <dbReference type="Pfam" id="PF24035"/>
    </source>
</evidence>
<dbReference type="InterPro" id="IPR036388">
    <property type="entry name" value="WH-like_DNA-bd_sf"/>
</dbReference>
<evidence type="ECO:0000313" key="3">
    <source>
        <dbReference type="Proteomes" id="UP001596408"/>
    </source>
</evidence>
<comment type="caution">
    <text evidence="2">The sequence shown here is derived from an EMBL/GenBank/DDBJ whole genome shotgun (WGS) entry which is preliminary data.</text>
</comment>
<organism evidence="2 3">
    <name type="scientific">Halopelagius fulvigenes</name>
    <dbReference type="NCBI Taxonomy" id="1198324"/>
    <lineage>
        <taxon>Archaea</taxon>
        <taxon>Methanobacteriati</taxon>
        <taxon>Methanobacteriota</taxon>
        <taxon>Stenosarchaea group</taxon>
        <taxon>Halobacteria</taxon>
        <taxon>Halobacteriales</taxon>
        <taxon>Haloferacaceae</taxon>
    </lineage>
</organism>
<dbReference type="EMBL" id="JBHSXH010000015">
    <property type="protein sequence ID" value="MFC6826104.1"/>
    <property type="molecule type" value="Genomic_DNA"/>
</dbReference>
<protein>
    <recommendedName>
        <fullName evidence="1">DUF7344 domain-containing protein</fullName>
    </recommendedName>
</protein>
<dbReference type="Pfam" id="PF24035">
    <property type="entry name" value="DUF7344"/>
    <property type="match status" value="1"/>
</dbReference>
<sequence>MSNHIPPSPPDSLAETSHVSRDDLFEALANSRRRTALSKIADAGTPIELRTLARAVAREEAESDDAEIPDETFDNVSLSLYHTHLPKLAHLGLIEFDARRRVVESAIDGIELLPS</sequence>
<name>A0ABD5U014_9EURY</name>
<gene>
    <name evidence="2" type="ORF">ACFQEV_14045</name>
</gene>
<dbReference type="Proteomes" id="UP001596408">
    <property type="component" value="Unassembled WGS sequence"/>
</dbReference>
<feature type="domain" description="DUF7344" evidence="1">
    <location>
        <begin position="25"/>
        <end position="104"/>
    </location>
</feature>